<name>A0AA39DU74_VITRO</name>
<gene>
    <name evidence="1" type="ORF">PVL29_008479</name>
</gene>
<sequence>MTLLPYMPSFQLPSYATLRQKGLGTCDDDPLYEDFSLTPVALIQFLLQLSILVLVCRKHLPELNGMKPVAAGGEYCGCALAYLFQSPGILNNHPDIVMNIPSVHDRGLVSSRKN</sequence>
<protein>
    <submittedName>
        <fullName evidence="1">Uncharacterized protein</fullName>
    </submittedName>
</protein>
<proteinExistence type="predicted"/>
<comment type="caution">
    <text evidence="1">The sequence shown here is derived from an EMBL/GenBank/DDBJ whole genome shotgun (WGS) entry which is preliminary data.</text>
</comment>
<reference evidence="1 2" key="1">
    <citation type="journal article" date="2023" name="BMC Biotechnol.">
        <title>Vitis rotundifolia cv Carlos genome sequencing.</title>
        <authorList>
            <person name="Huff M."/>
            <person name="Hulse-Kemp A."/>
            <person name="Scheffler B."/>
            <person name="Youngblood R."/>
            <person name="Simpson S."/>
            <person name="Babiker E."/>
            <person name="Staton M."/>
        </authorList>
    </citation>
    <scope>NUCLEOTIDE SEQUENCE [LARGE SCALE GENOMIC DNA]</scope>
    <source>
        <tissue evidence="1">Leaf</tissue>
    </source>
</reference>
<dbReference type="AlphaFoldDB" id="A0AA39DU74"/>
<dbReference type="Proteomes" id="UP001168098">
    <property type="component" value="Unassembled WGS sequence"/>
</dbReference>
<evidence type="ECO:0000313" key="1">
    <source>
        <dbReference type="EMBL" id="KAJ9696264.1"/>
    </source>
</evidence>
<keyword evidence="2" id="KW-1185">Reference proteome</keyword>
<evidence type="ECO:0000313" key="2">
    <source>
        <dbReference type="Proteomes" id="UP001168098"/>
    </source>
</evidence>
<dbReference type="EMBL" id="JARBHA010000007">
    <property type="protein sequence ID" value="KAJ9696264.1"/>
    <property type="molecule type" value="Genomic_DNA"/>
</dbReference>
<organism evidence="1 2">
    <name type="scientific">Vitis rotundifolia</name>
    <name type="common">Muscadine grape</name>
    <dbReference type="NCBI Taxonomy" id="103349"/>
    <lineage>
        <taxon>Eukaryota</taxon>
        <taxon>Viridiplantae</taxon>
        <taxon>Streptophyta</taxon>
        <taxon>Embryophyta</taxon>
        <taxon>Tracheophyta</taxon>
        <taxon>Spermatophyta</taxon>
        <taxon>Magnoliopsida</taxon>
        <taxon>eudicotyledons</taxon>
        <taxon>Gunneridae</taxon>
        <taxon>Pentapetalae</taxon>
        <taxon>rosids</taxon>
        <taxon>Vitales</taxon>
        <taxon>Vitaceae</taxon>
        <taxon>Viteae</taxon>
        <taxon>Vitis</taxon>
    </lineage>
</organism>
<accession>A0AA39DU74</accession>